<accession>A0AAU6W058</accession>
<sequence length="101" mass="11868">MRAIRVIQTSAITALLIAASAMLVVSAHATERHSDTPSTHREQQRDSREYPHIHADRERYEHPRLHSEGTREDRDLLPYEDAEDYMQQQRLQQFSDEPEDE</sequence>
<protein>
    <recommendedName>
        <fullName evidence="3">Secreted protein</fullName>
    </recommendedName>
</protein>
<name>A0AAU6W058_9CAUD</name>
<gene>
    <name evidence="2" type="ORF">Nican01_00072</name>
</gene>
<dbReference type="EMBL" id="PP179318">
    <property type="protein sequence ID" value="XAI70085.1"/>
    <property type="molecule type" value="Genomic_DNA"/>
</dbReference>
<reference evidence="2" key="1">
    <citation type="journal article" date="2024" name="J. Gen. Virol.">
        <title>Novel phages of Pseudomonas syringae unveil numerous potential auxiliary metabolic genes.</title>
        <authorList>
            <person name="Feltin C."/>
            <person name="Garneau J.R."/>
            <person name="Morris C.E."/>
            <person name="Berard A."/>
            <person name="Torres-Barcelo C."/>
        </authorList>
    </citation>
    <scope>NUCLEOTIDE SEQUENCE</scope>
</reference>
<feature type="compositionally biased region" description="Basic and acidic residues" evidence="1">
    <location>
        <begin position="29"/>
        <end position="77"/>
    </location>
</feature>
<organism evidence="2">
    <name type="scientific">Pseudomonas phage Nican01</name>
    <dbReference type="NCBI Taxonomy" id="3138540"/>
    <lineage>
        <taxon>Viruses</taxon>
        <taxon>Duplodnaviria</taxon>
        <taxon>Heunggongvirae</taxon>
        <taxon>Uroviricota</taxon>
        <taxon>Caudoviricetes</taxon>
        <taxon>Nickievirus</taxon>
    </lineage>
</organism>
<proteinExistence type="predicted"/>
<evidence type="ECO:0000256" key="1">
    <source>
        <dbReference type="SAM" id="MobiDB-lite"/>
    </source>
</evidence>
<feature type="region of interest" description="Disordered" evidence="1">
    <location>
        <begin position="27"/>
        <end position="80"/>
    </location>
</feature>
<evidence type="ECO:0000313" key="2">
    <source>
        <dbReference type="EMBL" id="XAI70085.1"/>
    </source>
</evidence>
<evidence type="ECO:0008006" key="3">
    <source>
        <dbReference type="Google" id="ProtNLM"/>
    </source>
</evidence>